<feature type="transmembrane region" description="Helical" evidence="1">
    <location>
        <begin position="76"/>
        <end position="96"/>
    </location>
</feature>
<proteinExistence type="predicted"/>
<reference evidence="2" key="2">
    <citation type="journal article" date="2021" name="PeerJ">
        <title>Extensive microbial diversity within the chicken gut microbiome revealed by metagenomics and culture.</title>
        <authorList>
            <person name="Gilroy R."/>
            <person name="Ravi A."/>
            <person name="Getino M."/>
            <person name="Pursley I."/>
            <person name="Horton D.L."/>
            <person name="Alikhan N.F."/>
            <person name="Baker D."/>
            <person name="Gharbi K."/>
            <person name="Hall N."/>
            <person name="Watson M."/>
            <person name="Adriaenssens E.M."/>
            <person name="Foster-Nyarko E."/>
            <person name="Jarju S."/>
            <person name="Secka A."/>
            <person name="Antonio M."/>
            <person name="Oren A."/>
            <person name="Chaudhuri R.R."/>
            <person name="La Ragione R."/>
            <person name="Hildebrand F."/>
            <person name="Pallen M.J."/>
        </authorList>
    </citation>
    <scope>NUCLEOTIDE SEQUENCE</scope>
    <source>
        <strain evidence="2">B1-20833</strain>
    </source>
</reference>
<dbReference type="InterPro" id="IPR007437">
    <property type="entry name" value="DUF486"/>
</dbReference>
<accession>A0A9D9MY90</accession>
<feature type="transmembrane region" description="Helical" evidence="1">
    <location>
        <begin position="102"/>
        <end position="121"/>
    </location>
</feature>
<reference evidence="2" key="1">
    <citation type="submission" date="2020-10" db="EMBL/GenBank/DDBJ databases">
        <authorList>
            <person name="Gilroy R."/>
        </authorList>
    </citation>
    <scope>NUCLEOTIDE SEQUENCE</scope>
    <source>
        <strain evidence="2">B1-20833</strain>
    </source>
</reference>
<sequence>MKALWTVLLLITSNIFMTFAWYGHLKLQEMKISSNWPLILVILFSWAIAFFEYCAQVPANRIGFNENGGPFNIMQLKVIQEVISLTVFTVVVTLLFKNQALQWNHLAAFICLILAVFFVFMK</sequence>
<keyword evidence="1" id="KW-1133">Transmembrane helix</keyword>
<gene>
    <name evidence="2" type="ORF">IAC06_09215</name>
</gene>
<dbReference type="PANTHER" id="PTHR38482:SF1">
    <property type="entry name" value="DMT FAMILY PROTEIN"/>
    <property type="match status" value="1"/>
</dbReference>
<organism evidence="2 3">
    <name type="scientific">Candidatus Cryptobacteroides intestinavium</name>
    <dbReference type="NCBI Taxonomy" id="2840766"/>
    <lineage>
        <taxon>Bacteria</taxon>
        <taxon>Pseudomonadati</taxon>
        <taxon>Bacteroidota</taxon>
        <taxon>Bacteroidia</taxon>
        <taxon>Bacteroidales</taxon>
        <taxon>Candidatus Cryptobacteroides</taxon>
    </lineage>
</organism>
<evidence type="ECO:0000313" key="2">
    <source>
        <dbReference type="EMBL" id="MBO8453041.1"/>
    </source>
</evidence>
<dbReference type="EMBL" id="JADIMI010000087">
    <property type="protein sequence ID" value="MBO8453041.1"/>
    <property type="molecule type" value="Genomic_DNA"/>
</dbReference>
<evidence type="ECO:0000256" key="1">
    <source>
        <dbReference type="SAM" id="Phobius"/>
    </source>
</evidence>
<evidence type="ECO:0000313" key="3">
    <source>
        <dbReference type="Proteomes" id="UP000823661"/>
    </source>
</evidence>
<dbReference type="AlphaFoldDB" id="A0A9D9MY90"/>
<feature type="transmembrane region" description="Helical" evidence="1">
    <location>
        <begin position="36"/>
        <end position="55"/>
    </location>
</feature>
<protein>
    <submittedName>
        <fullName evidence="2">DMT family protein</fullName>
    </submittedName>
</protein>
<comment type="caution">
    <text evidence="2">The sequence shown here is derived from an EMBL/GenBank/DDBJ whole genome shotgun (WGS) entry which is preliminary data.</text>
</comment>
<keyword evidence="1" id="KW-0812">Transmembrane</keyword>
<dbReference type="Proteomes" id="UP000823661">
    <property type="component" value="Unassembled WGS sequence"/>
</dbReference>
<name>A0A9D9MY90_9BACT</name>
<keyword evidence="1" id="KW-0472">Membrane</keyword>
<dbReference type="PANTHER" id="PTHR38482">
    <property type="entry name" value="DMT FAMILY PROTEIN"/>
    <property type="match status" value="1"/>
</dbReference>
<dbReference type="PIRSF" id="PIRSF021239">
    <property type="entry name" value="UCP021239"/>
    <property type="match status" value="1"/>
</dbReference>
<dbReference type="Pfam" id="PF04342">
    <property type="entry name" value="DMT_6"/>
    <property type="match status" value="1"/>
</dbReference>